<dbReference type="RefSeq" id="XP_013895191.1">
    <property type="nucleotide sequence ID" value="XM_014039737.1"/>
</dbReference>
<dbReference type="PANTHER" id="PTHR34407:SF1">
    <property type="entry name" value="SGNH HYDROLASE-TYPE ESTERASE DOMAIN-CONTAINING PROTEIN"/>
    <property type="match status" value="1"/>
</dbReference>
<dbReference type="EMBL" id="KK103127">
    <property type="protein sequence ID" value="KIY96171.1"/>
    <property type="molecule type" value="Genomic_DNA"/>
</dbReference>
<feature type="region of interest" description="Disordered" evidence="1">
    <location>
        <begin position="32"/>
        <end position="54"/>
    </location>
</feature>
<organism evidence="3 4">
    <name type="scientific">Monoraphidium neglectum</name>
    <dbReference type="NCBI Taxonomy" id="145388"/>
    <lineage>
        <taxon>Eukaryota</taxon>
        <taxon>Viridiplantae</taxon>
        <taxon>Chlorophyta</taxon>
        <taxon>core chlorophytes</taxon>
        <taxon>Chlorophyceae</taxon>
        <taxon>CS clade</taxon>
        <taxon>Sphaeropleales</taxon>
        <taxon>Selenastraceae</taxon>
        <taxon>Monoraphidium</taxon>
    </lineage>
</organism>
<dbReference type="PANTHER" id="PTHR34407">
    <property type="entry name" value="EXPRESSED PROTEIN"/>
    <property type="match status" value="1"/>
</dbReference>
<proteinExistence type="predicted"/>
<feature type="non-terminal residue" evidence="3">
    <location>
        <position position="210"/>
    </location>
</feature>
<protein>
    <submittedName>
        <fullName evidence="3">SGNH hydrolase</fullName>
    </submittedName>
</protein>
<accession>A0A0D2M4J4</accession>
<evidence type="ECO:0000313" key="4">
    <source>
        <dbReference type="Proteomes" id="UP000054498"/>
    </source>
</evidence>
<dbReference type="KEGG" id="mng:MNEG_11790"/>
<dbReference type="GeneID" id="25729088"/>
<gene>
    <name evidence="3" type="ORF">MNEG_11790</name>
</gene>
<reference evidence="3 4" key="1">
    <citation type="journal article" date="2013" name="BMC Genomics">
        <title>Reconstruction of the lipid metabolism for the microalga Monoraphidium neglectum from its genome sequence reveals characteristics suitable for biofuel production.</title>
        <authorList>
            <person name="Bogen C."/>
            <person name="Al-Dilaimi A."/>
            <person name="Albersmeier A."/>
            <person name="Wichmann J."/>
            <person name="Grundmann M."/>
            <person name="Rupp O."/>
            <person name="Lauersen K.J."/>
            <person name="Blifernez-Klassen O."/>
            <person name="Kalinowski J."/>
            <person name="Goesmann A."/>
            <person name="Mussgnug J.H."/>
            <person name="Kruse O."/>
        </authorList>
    </citation>
    <scope>NUCLEOTIDE SEQUENCE [LARGE SCALE GENOMIC DNA]</scope>
    <source>
        <strain evidence="3 4">SAG 48.87</strain>
    </source>
</reference>
<dbReference type="OrthoDB" id="532422at2759"/>
<dbReference type="GO" id="GO:0016787">
    <property type="term" value="F:hydrolase activity"/>
    <property type="evidence" value="ECO:0007669"/>
    <property type="project" value="UniProtKB-KW"/>
</dbReference>
<feature type="signal peptide" evidence="2">
    <location>
        <begin position="1"/>
        <end position="28"/>
    </location>
</feature>
<keyword evidence="2" id="KW-0732">Signal</keyword>
<evidence type="ECO:0000256" key="1">
    <source>
        <dbReference type="SAM" id="MobiDB-lite"/>
    </source>
</evidence>
<dbReference type="Proteomes" id="UP000054498">
    <property type="component" value="Unassembled WGS sequence"/>
</dbReference>
<evidence type="ECO:0000313" key="3">
    <source>
        <dbReference type="EMBL" id="KIY96171.1"/>
    </source>
</evidence>
<feature type="chain" id="PRO_5002246724" evidence="2">
    <location>
        <begin position="29"/>
        <end position="210"/>
    </location>
</feature>
<keyword evidence="3" id="KW-0378">Hydrolase</keyword>
<evidence type="ECO:0000256" key="2">
    <source>
        <dbReference type="SAM" id="SignalP"/>
    </source>
</evidence>
<keyword evidence="4" id="KW-1185">Reference proteome</keyword>
<name>A0A0D2M4J4_9CHLO</name>
<dbReference type="AlphaFoldDB" id="A0A0D2M4J4"/>
<dbReference type="SUPFAM" id="SSF52266">
    <property type="entry name" value="SGNH hydrolase"/>
    <property type="match status" value="1"/>
</dbReference>
<sequence length="210" mass="22608">MPWHAPAPQRRAARALLALAFLALLAAAKESGPAGAGGARRKGAEGGDEGGEAVKEHTRDLGRTQWRQHLHRLAQVSVDDRGIADLLGPVLRHKYELPPAQVQKSLVYLGPNARLRRVVHDLIVGKHVRVGAIGGSITHGAKASKIGETDWFSLVSKYLRDAFPRANITTRNGALPATPSALMNMCLETYVDVDVDLLFVEYVANDGSNA</sequence>